<dbReference type="PROSITE" id="PS50011">
    <property type="entry name" value="PROTEIN_KINASE_DOM"/>
    <property type="match status" value="1"/>
</dbReference>
<evidence type="ECO:0000256" key="1">
    <source>
        <dbReference type="ARBA" id="ARBA00004167"/>
    </source>
</evidence>
<dbReference type="SMART" id="SM00219">
    <property type="entry name" value="TyrKc"/>
    <property type="match status" value="1"/>
</dbReference>
<dbReference type="InterPro" id="IPR001245">
    <property type="entry name" value="Ser-Thr/Tyr_kinase_cat_dom"/>
</dbReference>
<evidence type="ECO:0000256" key="2">
    <source>
        <dbReference type="ARBA" id="ARBA00051243"/>
    </source>
</evidence>
<reference evidence="7" key="1">
    <citation type="submission" date="2010-08" db="EMBL/GenBank/DDBJ databases">
        <authorList>
            <consortium name="Caenorhabditis japonica Sequencing Consortium"/>
            <person name="Wilson R.K."/>
        </authorList>
    </citation>
    <scope>NUCLEOTIDE SEQUENCE [LARGE SCALE GENOMIC DNA]</scope>
    <source>
        <strain evidence="7">DF5081</strain>
    </source>
</reference>
<dbReference type="FunFam" id="1.10.510.10:FF:001727">
    <property type="entry name" value="Tyrosine-protein kinase receptor svh-2"/>
    <property type="match status" value="1"/>
</dbReference>
<evidence type="ECO:0000256" key="3">
    <source>
        <dbReference type="PROSITE-ProRule" id="PRU10141"/>
    </source>
</evidence>
<dbReference type="EnsemblMetazoa" id="CJA31593b.1">
    <property type="protein sequence ID" value="CJA31593b.1"/>
    <property type="gene ID" value="WBGene00207440"/>
</dbReference>
<dbReference type="GO" id="GO:0040024">
    <property type="term" value="P:dauer larval development"/>
    <property type="evidence" value="ECO:0007669"/>
    <property type="project" value="EnsemblMetazoa"/>
</dbReference>
<dbReference type="SUPFAM" id="SSF56112">
    <property type="entry name" value="Protein kinase-like (PK-like)"/>
    <property type="match status" value="1"/>
</dbReference>
<dbReference type="InterPro" id="IPR017441">
    <property type="entry name" value="Protein_kinase_ATP_BS"/>
</dbReference>
<dbReference type="InterPro" id="IPR011009">
    <property type="entry name" value="Kinase-like_dom_sf"/>
</dbReference>
<comment type="subcellular location">
    <subcellularLocation>
        <location evidence="1">Membrane</location>
        <topology evidence="1">Single-pass membrane protein</topology>
    </subcellularLocation>
</comment>
<evidence type="ECO:0000313" key="7">
    <source>
        <dbReference type="Proteomes" id="UP000005237"/>
    </source>
</evidence>
<organism evidence="6 7">
    <name type="scientific">Caenorhabditis japonica</name>
    <dbReference type="NCBI Taxonomy" id="281687"/>
    <lineage>
        <taxon>Eukaryota</taxon>
        <taxon>Metazoa</taxon>
        <taxon>Ecdysozoa</taxon>
        <taxon>Nematoda</taxon>
        <taxon>Chromadorea</taxon>
        <taxon>Rhabditida</taxon>
        <taxon>Rhabditina</taxon>
        <taxon>Rhabditomorpha</taxon>
        <taxon>Rhabditoidea</taxon>
        <taxon>Rhabditidae</taxon>
        <taxon>Peloderinae</taxon>
        <taxon>Caenorhabditis</taxon>
    </lineage>
</organism>
<keyword evidence="4" id="KW-1133">Transmembrane helix</keyword>
<proteinExistence type="predicted"/>
<feature type="domain" description="Protein kinase" evidence="5">
    <location>
        <begin position="74"/>
        <end position="359"/>
    </location>
</feature>
<dbReference type="AlphaFoldDB" id="A0A8R1IHQ8"/>
<evidence type="ECO:0000256" key="4">
    <source>
        <dbReference type="SAM" id="Phobius"/>
    </source>
</evidence>
<keyword evidence="4" id="KW-0812">Transmembrane</keyword>
<accession>A0A8R1IHQ8</accession>
<dbReference type="GO" id="GO:0004714">
    <property type="term" value="F:transmembrane receptor protein tyrosine kinase activity"/>
    <property type="evidence" value="ECO:0007669"/>
    <property type="project" value="UniProtKB-EC"/>
</dbReference>
<dbReference type="Proteomes" id="UP000005237">
    <property type="component" value="Unassembled WGS sequence"/>
</dbReference>
<keyword evidence="4" id="KW-0472">Membrane</keyword>
<dbReference type="GO" id="GO:0005524">
    <property type="term" value="F:ATP binding"/>
    <property type="evidence" value="ECO:0007669"/>
    <property type="project" value="UniProtKB-UniRule"/>
</dbReference>
<feature type="binding site" evidence="3">
    <location>
        <position position="101"/>
    </location>
    <ligand>
        <name>ATP</name>
        <dbReference type="ChEBI" id="CHEBI:30616"/>
    </ligand>
</feature>
<dbReference type="InterPro" id="IPR050122">
    <property type="entry name" value="RTK"/>
</dbReference>
<dbReference type="InterPro" id="IPR020635">
    <property type="entry name" value="Tyr_kinase_cat_dom"/>
</dbReference>
<name>A0A8R1IHQ8_CAEJA</name>
<dbReference type="InterPro" id="IPR008266">
    <property type="entry name" value="Tyr_kinase_AS"/>
</dbReference>
<dbReference type="GO" id="GO:0045664">
    <property type="term" value="P:regulation of neuron differentiation"/>
    <property type="evidence" value="ECO:0007669"/>
    <property type="project" value="TreeGrafter"/>
</dbReference>
<dbReference type="InterPro" id="IPR000719">
    <property type="entry name" value="Prot_kinase_dom"/>
</dbReference>
<dbReference type="Pfam" id="PF07714">
    <property type="entry name" value="PK_Tyr_Ser-Thr"/>
    <property type="match status" value="1"/>
</dbReference>
<protein>
    <submittedName>
        <fullName evidence="6">Protein kinase domain-containing protein</fullName>
    </submittedName>
</protein>
<keyword evidence="3" id="KW-0547">Nucleotide-binding</keyword>
<dbReference type="PROSITE" id="PS00109">
    <property type="entry name" value="PROTEIN_KINASE_TYR"/>
    <property type="match status" value="1"/>
</dbReference>
<reference evidence="6" key="2">
    <citation type="submission" date="2022-06" db="UniProtKB">
        <authorList>
            <consortium name="EnsemblMetazoa"/>
        </authorList>
    </citation>
    <scope>IDENTIFICATION</scope>
    <source>
        <strain evidence="6">DF5081</strain>
    </source>
</reference>
<dbReference type="PROSITE" id="PS00107">
    <property type="entry name" value="PROTEIN_KINASE_ATP"/>
    <property type="match status" value="1"/>
</dbReference>
<feature type="transmembrane region" description="Helical" evidence="4">
    <location>
        <begin position="6"/>
        <end position="25"/>
    </location>
</feature>
<dbReference type="GO" id="GO:0007606">
    <property type="term" value="P:sensory perception of chemical stimulus"/>
    <property type="evidence" value="ECO:0007669"/>
    <property type="project" value="EnsemblMetazoa"/>
</dbReference>
<keyword evidence="7" id="KW-1185">Reference proteome</keyword>
<evidence type="ECO:0000313" key="6">
    <source>
        <dbReference type="EnsemblMetazoa" id="CJA31593b.1"/>
    </source>
</evidence>
<dbReference type="PANTHER" id="PTHR24416">
    <property type="entry name" value="TYROSINE-PROTEIN KINASE RECEPTOR"/>
    <property type="match status" value="1"/>
</dbReference>
<keyword evidence="3" id="KW-0067">ATP-binding</keyword>
<dbReference type="PANTHER" id="PTHR24416:SF604">
    <property type="entry name" value="RECEPTOR PROTEIN-TYROSINE KINASE"/>
    <property type="match status" value="1"/>
</dbReference>
<dbReference type="PRINTS" id="PR00109">
    <property type="entry name" value="TYRKINASE"/>
</dbReference>
<dbReference type="GO" id="GO:0050893">
    <property type="term" value="P:sensory processing"/>
    <property type="evidence" value="ECO:0007669"/>
    <property type="project" value="EnsemblMetazoa"/>
</dbReference>
<sequence length="525" mass="59233">MWYNYLLLFMVLFVTIFAFVVVFHYRNRTKKIKQELFNLNMLASTRYQYDDVYFGLQTRKEAIQHLPLIPRDTVKLGRVLGKGNFGEVHYGEYDGKKLAVKIISKPFSASLSAQADFCNEALCMGTFVDKNVVQLVGVDFEELPYLLAIEYMEGGDLLSFVKESRPNQYSLNPFHLTMTDLIKVCSDVASGCKCLEGFKYVHRDIAARNILLTSRGQDRVAKIADFGMAKAISNEREYYRVHGRAMLPIKWTPPEAFIDGIFTSKSDIWSFGILCWEVFSLGVVPYPNRRNEEVMLMLTEGGRLEYPYGIPTRVYKLMRACWKTSSEQRPEFSEVVGTLENILEDPASVGMPFPIHPTVRASYAHAQSTPVSVETPQTAITDVSLSSAFTDASTVKMSTQQDVQDRIKLHELMLTREQPYTSEMTDCVVDNLRKDLARAQYENGTTTAPQPEYLSPESIDESVQLLPSGNVINQQSPPTSMTPPASLVNLSHLAVQNTGPTLHRPDSLNFHDKYSTVPLLGCQTN</sequence>
<dbReference type="GO" id="GO:0016020">
    <property type="term" value="C:membrane"/>
    <property type="evidence" value="ECO:0007669"/>
    <property type="project" value="UniProtKB-SubCell"/>
</dbReference>
<dbReference type="Gene3D" id="1.10.510.10">
    <property type="entry name" value="Transferase(Phosphotransferase) domain 1"/>
    <property type="match status" value="1"/>
</dbReference>
<evidence type="ECO:0000259" key="5">
    <source>
        <dbReference type="PROSITE" id="PS50011"/>
    </source>
</evidence>
<comment type="catalytic activity">
    <reaction evidence="2">
        <text>L-tyrosyl-[protein] + ATP = O-phospho-L-tyrosyl-[protein] + ADP + H(+)</text>
        <dbReference type="Rhea" id="RHEA:10596"/>
        <dbReference type="Rhea" id="RHEA-COMP:10136"/>
        <dbReference type="Rhea" id="RHEA-COMP:20101"/>
        <dbReference type="ChEBI" id="CHEBI:15378"/>
        <dbReference type="ChEBI" id="CHEBI:30616"/>
        <dbReference type="ChEBI" id="CHEBI:46858"/>
        <dbReference type="ChEBI" id="CHEBI:61978"/>
        <dbReference type="ChEBI" id="CHEBI:456216"/>
        <dbReference type="EC" id="2.7.10.1"/>
    </reaction>
</comment>